<dbReference type="InterPro" id="IPR000182">
    <property type="entry name" value="GNAT_dom"/>
</dbReference>
<organism evidence="2 3">
    <name type="scientific">Candidatus Nitrosocosmicus oleophilus</name>
    <dbReference type="NCBI Taxonomy" id="1353260"/>
    <lineage>
        <taxon>Archaea</taxon>
        <taxon>Nitrososphaerota</taxon>
        <taxon>Nitrososphaeria</taxon>
        <taxon>Nitrososphaerales</taxon>
        <taxon>Nitrososphaeraceae</taxon>
        <taxon>Candidatus Nitrosocosmicus</taxon>
    </lineage>
</organism>
<dbReference type="SUPFAM" id="SSF55729">
    <property type="entry name" value="Acyl-CoA N-acyltransferases (Nat)"/>
    <property type="match status" value="1"/>
</dbReference>
<dbReference type="EMBL" id="CP012850">
    <property type="protein sequence ID" value="ALI37109.1"/>
    <property type="molecule type" value="Genomic_DNA"/>
</dbReference>
<keyword evidence="3" id="KW-1185">Reference proteome</keyword>
<dbReference type="Proteomes" id="UP000058925">
    <property type="component" value="Chromosome"/>
</dbReference>
<name>A0A654M3T6_9ARCH</name>
<evidence type="ECO:0000313" key="2">
    <source>
        <dbReference type="EMBL" id="ALI37109.1"/>
    </source>
</evidence>
<gene>
    <name evidence="2" type="ORF">NMY3_02920</name>
</gene>
<dbReference type="GO" id="GO:0016747">
    <property type="term" value="F:acyltransferase activity, transferring groups other than amino-acyl groups"/>
    <property type="evidence" value="ECO:0007669"/>
    <property type="project" value="InterPro"/>
</dbReference>
<dbReference type="RefSeq" id="WP_196816244.1">
    <property type="nucleotide sequence ID" value="NZ_CP012850.1"/>
</dbReference>
<evidence type="ECO:0000259" key="1">
    <source>
        <dbReference type="PROSITE" id="PS51186"/>
    </source>
</evidence>
<dbReference type="OrthoDB" id="1485at2157"/>
<dbReference type="InterPro" id="IPR016181">
    <property type="entry name" value="Acyl_CoA_acyltransferase"/>
</dbReference>
<feature type="domain" description="N-acetyltransferase" evidence="1">
    <location>
        <begin position="12"/>
        <end position="209"/>
    </location>
</feature>
<evidence type="ECO:0000313" key="3">
    <source>
        <dbReference type="Proteomes" id="UP000058925"/>
    </source>
</evidence>
<dbReference type="Pfam" id="PF00583">
    <property type="entry name" value="Acetyltransf_1"/>
    <property type="match status" value="1"/>
</dbReference>
<dbReference type="Gene3D" id="3.40.630.30">
    <property type="match status" value="1"/>
</dbReference>
<dbReference type="CDD" id="cd04301">
    <property type="entry name" value="NAT_SF"/>
    <property type="match status" value="1"/>
</dbReference>
<proteinExistence type="predicted"/>
<protein>
    <submittedName>
        <fullName evidence="2">Acetyltransferase (GNAT) family protein</fullName>
    </submittedName>
</protein>
<accession>A0A654M3T6</accession>
<reference evidence="3" key="1">
    <citation type="submission" date="2015-10" db="EMBL/GenBank/DDBJ databases">
        <title>Niche specialization of a soil ammonia-oxidizing archaeon, Candidatus Nitrosocosmicus oleophilus.</title>
        <authorList>
            <person name="Jung M.-Y."/>
            <person name="Rhee S.-K."/>
        </authorList>
    </citation>
    <scope>NUCLEOTIDE SEQUENCE [LARGE SCALE GENOMIC DNA]</scope>
    <source>
        <strain evidence="3">MY3</strain>
    </source>
</reference>
<dbReference type="GeneID" id="60422799"/>
<dbReference type="PROSITE" id="PS51186">
    <property type="entry name" value="GNAT"/>
    <property type="match status" value="1"/>
</dbReference>
<sequence>MSSFYVIDSDSVLIRPTTVADIPEIVKLQEESFADLAKIGNIWHPHELKSHLEIFPGGQLVAELDKKIVGSATSLIVQLNPTYADHTWESITGNGMLTTHFPAGDTLYGADISTHPRVRHRGIGHKLYQGRKDIAMGLNLKRMIGGGRLYNYCEHSEKLSPLEYAHNVLDCKLHDLVLSFDLINGFDFIKILPDYLEDARSLNYASFIEWVNPHYKQDP</sequence>
<dbReference type="AlphaFoldDB" id="A0A654M3T6"/>
<dbReference type="KEGG" id="taa:NMY3_02920"/>
<keyword evidence="2" id="KW-0808">Transferase</keyword>